<proteinExistence type="predicted"/>
<dbReference type="GO" id="GO:0008233">
    <property type="term" value="F:peptidase activity"/>
    <property type="evidence" value="ECO:0007669"/>
    <property type="project" value="InterPro"/>
</dbReference>
<keyword evidence="4" id="KW-1185">Reference proteome</keyword>
<evidence type="ECO:0000313" key="3">
    <source>
        <dbReference type="EMBL" id="CAG7829863.1"/>
    </source>
</evidence>
<sequence length="244" mass="27077">MEGSVELGTLVEAASWDITLGVAGTGLGRLILSATSESEEVAPDSIDHIGIKIFGNLYEYGDLGILTSPLPEDDSELKSKYPAFSLRSLEELGYTNRTMEEFDAWVEEMNNSDFKGSNYDLVTTSCVVWGKRAAEYLGVPNPPNWDRIILWTQKHKGFTSIVGSTGLGARHLQHKATEYAQNPSKIKAKVKGLYKRIRRKRNAENDENNGEEPPEGEEGEDDDDDSDEDEENPEETTATEPEET</sequence>
<dbReference type="Proteomes" id="UP000708208">
    <property type="component" value="Unassembled WGS sequence"/>
</dbReference>
<dbReference type="AlphaFoldDB" id="A0A8J2L776"/>
<dbReference type="Pfam" id="PF05903">
    <property type="entry name" value="Peptidase_C97"/>
    <property type="match status" value="1"/>
</dbReference>
<feature type="compositionally biased region" description="Low complexity" evidence="1">
    <location>
        <begin position="235"/>
        <end position="244"/>
    </location>
</feature>
<evidence type="ECO:0000313" key="4">
    <source>
        <dbReference type="Proteomes" id="UP000708208"/>
    </source>
</evidence>
<dbReference type="OrthoDB" id="8250415at2759"/>
<feature type="domain" description="PPPDE" evidence="2">
    <location>
        <begin position="45"/>
        <end position="145"/>
    </location>
</feature>
<name>A0A8J2L776_9HEXA</name>
<evidence type="ECO:0000259" key="2">
    <source>
        <dbReference type="Pfam" id="PF05903"/>
    </source>
</evidence>
<protein>
    <recommendedName>
        <fullName evidence="2">PPPDE domain-containing protein</fullName>
    </recommendedName>
</protein>
<dbReference type="InterPro" id="IPR008580">
    <property type="entry name" value="PPPDE_dom"/>
</dbReference>
<comment type="caution">
    <text evidence="3">The sequence shown here is derived from an EMBL/GenBank/DDBJ whole genome shotgun (WGS) entry which is preliminary data.</text>
</comment>
<feature type="compositionally biased region" description="Acidic residues" evidence="1">
    <location>
        <begin position="205"/>
        <end position="234"/>
    </location>
</feature>
<gene>
    <name evidence="3" type="ORF">AFUS01_LOCUS39705</name>
</gene>
<feature type="region of interest" description="Disordered" evidence="1">
    <location>
        <begin position="197"/>
        <end position="244"/>
    </location>
</feature>
<organism evidence="3 4">
    <name type="scientific">Allacma fusca</name>
    <dbReference type="NCBI Taxonomy" id="39272"/>
    <lineage>
        <taxon>Eukaryota</taxon>
        <taxon>Metazoa</taxon>
        <taxon>Ecdysozoa</taxon>
        <taxon>Arthropoda</taxon>
        <taxon>Hexapoda</taxon>
        <taxon>Collembola</taxon>
        <taxon>Symphypleona</taxon>
        <taxon>Sminthuridae</taxon>
        <taxon>Allacma</taxon>
    </lineage>
</organism>
<dbReference type="EMBL" id="CAJVCH010553258">
    <property type="protein sequence ID" value="CAG7829863.1"/>
    <property type="molecule type" value="Genomic_DNA"/>
</dbReference>
<evidence type="ECO:0000256" key="1">
    <source>
        <dbReference type="SAM" id="MobiDB-lite"/>
    </source>
</evidence>
<reference evidence="3" key="1">
    <citation type="submission" date="2021-06" db="EMBL/GenBank/DDBJ databases">
        <authorList>
            <person name="Hodson N. C."/>
            <person name="Mongue J. A."/>
            <person name="Jaron S. K."/>
        </authorList>
    </citation>
    <scope>NUCLEOTIDE SEQUENCE</scope>
</reference>
<accession>A0A8J2L776</accession>